<dbReference type="FunFam" id="1.10.10.10:FF:000001">
    <property type="entry name" value="LysR family transcriptional regulator"/>
    <property type="match status" value="1"/>
</dbReference>
<dbReference type="Pfam" id="PF03466">
    <property type="entry name" value="LysR_substrate"/>
    <property type="match status" value="1"/>
</dbReference>
<comment type="similarity">
    <text evidence="1">Belongs to the LysR transcriptional regulatory family.</text>
</comment>
<dbReference type="Gene3D" id="1.10.10.10">
    <property type="entry name" value="Winged helix-like DNA-binding domain superfamily/Winged helix DNA-binding domain"/>
    <property type="match status" value="1"/>
</dbReference>
<keyword evidence="4" id="KW-0804">Transcription</keyword>
<evidence type="ECO:0000313" key="6">
    <source>
        <dbReference type="EMBL" id="TCU96041.1"/>
    </source>
</evidence>
<dbReference type="CDD" id="cd08479">
    <property type="entry name" value="PBP2_CrgA_like_9"/>
    <property type="match status" value="1"/>
</dbReference>
<dbReference type="AlphaFoldDB" id="A0A4R3UY78"/>
<dbReference type="OrthoDB" id="8954631at2"/>
<evidence type="ECO:0000256" key="4">
    <source>
        <dbReference type="ARBA" id="ARBA00023163"/>
    </source>
</evidence>
<organism evidence="6 7">
    <name type="scientific">Paracandidimonas soli</name>
    <dbReference type="NCBI Taxonomy" id="1917182"/>
    <lineage>
        <taxon>Bacteria</taxon>
        <taxon>Pseudomonadati</taxon>
        <taxon>Pseudomonadota</taxon>
        <taxon>Betaproteobacteria</taxon>
        <taxon>Burkholderiales</taxon>
        <taxon>Alcaligenaceae</taxon>
        <taxon>Paracandidimonas</taxon>
    </lineage>
</organism>
<sequence length="305" mass="34373">MNNDPLPEDLRVFCAVVHKCSFTGAAQVMGVSPAYVTKRIRILEARLQTVLFHRTTRRVVVTEAGERVYHWALRILDDVERLVDEVSATRREPTGVLRVCSSFGFGRRVVARAFSMFARQYPGLQVRFEVFDRIVDVAAEGFDLDIRVGDEIAPHLIARRLASNHRVLCAAPSYLQARGIPRSLSDLAAHDCLIIKERDHPFGIWQLRSGAKGERIKVRGPLSSNNGEMAVQWAVDGHGIILRSHWDVAPLLQSGQLHCVLPEWQQEANVWAVYPERLGTSAKVRACVAFMRDYMRERIGEGVLP</sequence>
<dbReference type="InterPro" id="IPR005119">
    <property type="entry name" value="LysR_subst-bd"/>
</dbReference>
<dbReference type="Proteomes" id="UP000294692">
    <property type="component" value="Unassembled WGS sequence"/>
</dbReference>
<dbReference type="EMBL" id="SMBX01000007">
    <property type="protein sequence ID" value="TCU96041.1"/>
    <property type="molecule type" value="Genomic_DNA"/>
</dbReference>
<dbReference type="Gene3D" id="3.40.190.290">
    <property type="match status" value="1"/>
</dbReference>
<gene>
    <name evidence="6" type="ORF">EV686_10799</name>
</gene>
<proteinExistence type="inferred from homology"/>
<dbReference type="FunFam" id="3.40.190.290:FF:000001">
    <property type="entry name" value="Transcriptional regulator, LysR family"/>
    <property type="match status" value="1"/>
</dbReference>
<keyword evidence="2" id="KW-0805">Transcription regulation</keyword>
<evidence type="ECO:0000313" key="7">
    <source>
        <dbReference type="Proteomes" id="UP000294692"/>
    </source>
</evidence>
<keyword evidence="3" id="KW-0238">DNA-binding</keyword>
<name>A0A4R3UY78_9BURK</name>
<protein>
    <submittedName>
        <fullName evidence="6">LysR family transcriptional activator of dmlA</fullName>
    </submittedName>
</protein>
<accession>A0A4R3UY78</accession>
<dbReference type="PANTHER" id="PTHR30537:SF5">
    <property type="entry name" value="HTH-TYPE TRANSCRIPTIONAL ACTIVATOR TTDR-RELATED"/>
    <property type="match status" value="1"/>
</dbReference>
<evidence type="ECO:0000259" key="5">
    <source>
        <dbReference type="PROSITE" id="PS50931"/>
    </source>
</evidence>
<dbReference type="GO" id="GO:0003700">
    <property type="term" value="F:DNA-binding transcription factor activity"/>
    <property type="evidence" value="ECO:0007669"/>
    <property type="project" value="InterPro"/>
</dbReference>
<dbReference type="InterPro" id="IPR000847">
    <property type="entry name" value="LysR_HTH_N"/>
</dbReference>
<evidence type="ECO:0000256" key="3">
    <source>
        <dbReference type="ARBA" id="ARBA00023125"/>
    </source>
</evidence>
<dbReference type="PANTHER" id="PTHR30537">
    <property type="entry name" value="HTH-TYPE TRANSCRIPTIONAL REGULATOR"/>
    <property type="match status" value="1"/>
</dbReference>
<dbReference type="InterPro" id="IPR036388">
    <property type="entry name" value="WH-like_DNA-bd_sf"/>
</dbReference>
<comment type="caution">
    <text evidence="6">The sequence shown here is derived from an EMBL/GenBank/DDBJ whole genome shotgun (WGS) entry which is preliminary data.</text>
</comment>
<dbReference type="PROSITE" id="PS50931">
    <property type="entry name" value="HTH_LYSR"/>
    <property type="match status" value="1"/>
</dbReference>
<dbReference type="GO" id="GO:0006351">
    <property type="term" value="P:DNA-templated transcription"/>
    <property type="evidence" value="ECO:0007669"/>
    <property type="project" value="TreeGrafter"/>
</dbReference>
<evidence type="ECO:0000256" key="1">
    <source>
        <dbReference type="ARBA" id="ARBA00009437"/>
    </source>
</evidence>
<dbReference type="SUPFAM" id="SSF46785">
    <property type="entry name" value="Winged helix' DNA-binding domain"/>
    <property type="match status" value="1"/>
</dbReference>
<dbReference type="InterPro" id="IPR058163">
    <property type="entry name" value="LysR-type_TF_proteobact-type"/>
</dbReference>
<keyword evidence="7" id="KW-1185">Reference proteome</keyword>
<dbReference type="Pfam" id="PF00126">
    <property type="entry name" value="HTH_1"/>
    <property type="match status" value="1"/>
</dbReference>
<dbReference type="InterPro" id="IPR036390">
    <property type="entry name" value="WH_DNA-bd_sf"/>
</dbReference>
<feature type="domain" description="HTH lysR-type" evidence="5">
    <location>
        <begin position="5"/>
        <end position="62"/>
    </location>
</feature>
<evidence type="ECO:0000256" key="2">
    <source>
        <dbReference type="ARBA" id="ARBA00023015"/>
    </source>
</evidence>
<reference evidence="6 7" key="1">
    <citation type="submission" date="2019-03" db="EMBL/GenBank/DDBJ databases">
        <title>Genomic Encyclopedia of Type Strains, Phase IV (KMG-IV): sequencing the most valuable type-strain genomes for metagenomic binning, comparative biology and taxonomic classification.</title>
        <authorList>
            <person name="Goeker M."/>
        </authorList>
    </citation>
    <scope>NUCLEOTIDE SEQUENCE [LARGE SCALE GENOMIC DNA]</scope>
    <source>
        <strain evidence="6 7">DSM 100048</strain>
    </source>
</reference>
<dbReference type="RefSeq" id="WP_132477523.1">
    <property type="nucleotide sequence ID" value="NZ_JBHRVM010000001.1"/>
</dbReference>
<dbReference type="GO" id="GO:0043565">
    <property type="term" value="F:sequence-specific DNA binding"/>
    <property type="evidence" value="ECO:0007669"/>
    <property type="project" value="TreeGrafter"/>
</dbReference>
<dbReference type="SUPFAM" id="SSF53850">
    <property type="entry name" value="Periplasmic binding protein-like II"/>
    <property type="match status" value="1"/>
</dbReference>